<dbReference type="Proteomes" id="UP000813461">
    <property type="component" value="Unassembled WGS sequence"/>
</dbReference>
<organism evidence="1 2">
    <name type="scientific">Paraphoma chrysanthemicola</name>
    <dbReference type="NCBI Taxonomy" id="798071"/>
    <lineage>
        <taxon>Eukaryota</taxon>
        <taxon>Fungi</taxon>
        <taxon>Dikarya</taxon>
        <taxon>Ascomycota</taxon>
        <taxon>Pezizomycotina</taxon>
        <taxon>Dothideomycetes</taxon>
        <taxon>Pleosporomycetidae</taxon>
        <taxon>Pleosporales</taxon>
        <taxon>Pleosporineae</taxon>
        <taxon>Phaeosphaeriaceae</taxon>
        <taxon>Paraphoma</taxon>
    </lineage>
</organism>
<dbReference type="OrthoDB" id="443772at2759"/>
<name>A0A8K0R4J9_9PLEO</name>
<sequence>MPSSTPDNLDLYFEPDPFSPTATLSVRSLPTKPADVFTTPPLAPNTIFYLSITSPHTDTHTLHGPATSFQHLLPRILDIVSNSPKAIDKLDMLREIEDVWGEKEVNLEFAERGFGCFVVDGQRGVYTVLRVLREINKDVYDTLPSPVYTVTAHGPLKQVAPGVGEFKGMAGSSVLVGTYVGRREAREKAQEVMAGFVKGLKGVTLTETWEQGKGGGMVMAMGSGVRWEVRIGYEDQVLRRAREELEREGESVGWRF</sequence>
<protein>
    <submittedName>
        <fullName evidence="1">Uncharacterized protein</fullName>
    </submittedName>
</protein>
<proteinExistence type="predicted"/>
<gene>
    <name evidence="1" type="ORF">FB567DRAFT_605001</name>
</gene>
<evidence type="ECO:0000313" key="2">
    <source>
        <dbReference type="Proteomes" id="UP000813461"/>
    </source>
</evidence>
<dbReference type="AlphaFoldDB" id="A0A8K0R4J9"/>
<evidence type="ECO:0000313" key="1">
    <source>
        <dbReference type="EMBL" id="KAH7083907.1"/>
    </source>
</evidence>
<reference evidence="1" key="1">
    <citation type="journal article" date="2021" name="Nat. Commun.">
        <title>Genetic determinants of endophytism in the Arabidopsis root mycobiome.</title>
        <authorList>
            <person name="Mesny F."/>
            <person name="Miyauchi S."/>
            <person name="Thiergart T."/>
            <person name="Pickel B."/>
            <person name="Atanasova L."/>
            <person name="Karlsson M."/>
            <person name="Huettel B."/>
            <person name="Barry K.W."/>
            <person name="Haridas S."/>
            <person name="Chen C."/>
            <person name="Bauer D."/>
            <person name="Andreopoulos W."/>
            <person name="Pangilinan J."/>
            <person name="LaButti K."/>
            <person name="Riley R."/>
            <person name="Lipzen A."/>
            <person name="Clum A."/>
            <person name="Drula E."/>
            <person name="Henrissat B."/>
            <person name="Kohler A."/>
            <person name="Grigoriev I.V."/>
            <person name="Martin F.M."/>
            <person name="Hacquard S."/>
        </authorList>
    </citation>
    <scope>NUCLEOTIDE SEQUENCE</scope>
    <source>
        <strain evidence="1">MPI-SDFR-AT-0120</strain>
    </source>
</reference>
<accession>A0A8K0R4J9</accession>
<dbReference type="EMBL" id="JAGMVJ010000013">
    <property type="protein sequence ID" value="KAH7083907.1"/>
    <property type="molecule type" value="Genomic_DNA"/>
</dbReference>
<comment type="caution">
    <text evidence="1">The sequence shown here is derived from an EMBL/GenBank/DDBJ whole genome shotgun (WGS) entry which is preliminary data.</text>
</comment>
<keyword evidence="2" id="KW-1185">Reference proteome</keyword>